<keyword evidence="6" id="KW-1185">Reference proteome</keyword>
<keyword evidence="3" id="KW-0804">Transcription</keyword>
<proteinExistence type="predicted"/>
<accession>A0A919CIR8</accession>
<comment type="caution">
    <text evidence="5">The sequence shown here is derived from an EMBL/GenBank/DDBJ whole genome shotgun (WGS) entry which is preliminary data.</text>
</comment>
<dbReference type="Pfam" id="PF01047">
    <property type="entry name" value="MarR"/>
    <property type="match status" value="1"/>
</dbReference>
<keyword evidence="1" id="KW-0805">Transcription regulation</keyword>
<evidence type="ECO:0000313" key="6">
    <source>
        <dbReference type="Proteomes" id="UP000654947"/>
    </source>
</evidence>
<dbReference type="InterPro" id="IPR036390">
    <property type="entry name" value="WH_DNA-bd_sf"/>
</dbReference>
<keyword evidence="2" id="KW-0238">DNA-binding</keyword>
<protein>
    <submittedName>
        <fullName evidence="5">Transcriptional regulator</fullName>
    </submittedName>
</protein>
<evidence type="ECO:0000313" key="5">
    <source>
        <dbReference type="EMBL" id="GHD29194.1"/>
    </source>
</evidence>
<dbReference type="SUPFAM" id="SSF46785">
    <property type="entry name" value="Winged helix' DNA-binding domain"/>
    <property type="match status" value="1"/>
</dbReference>
<dbReference type="EMBL" id="BMXL01000015">
    <property type="protein sequence ID" value="GHD29194.1"/>
    <property type="molecule type" value="Genomic_DNA"/>
</dbReference>
<name>A0A919CIR8_9ACTN</name>
<gene>
    <name evidence="5" type="ORF">GCM10007147_29780</name>
</gene>
<dbReference type="GO" id="GO:0003700">
    <property type="term" value="F:DNA-binding transcription factor activity"/>
    <property type="evidence" value="ECO:0007669"/>
    <property type="project" value="InterPro"/>
</dbReference>
<dbReference type="PANTHER" id="PTHR42756:SF1">
    <property type="entry name" value="TRANSCRIPTIONAL REPRESSOR OF EMRAB OPERON"/>
    <property type="match status" value="1"/>
</dbReference>
<dbReference type="RefSeq" id="WP_193518154.1">
    <property type="nucleotide sequence ID" value="NZ_BMXL01000015.1"/>
</dbReference>
<dbReference type="AlphaFoldDB" id="A0A919CIR8"/>
<dbReference type="Gene3D" id="1.10.10.10">
    <property type="entry name" value="Winged helix-like DNA-binding domain superfamily/Winged helix DNA-binding domain"/>
    <property type="match status" value="1"/>
</dbReference>
<dbReference type="SMART" id="SM00347">
    <property type="entry name" value="HTH_MARR"/>
    <property type="match status" value="1"/>
</dbReference>
<evidence type="ECO:0000259" key="4">
    <source>
        <dbReference type="PROSITE" id="PS50995"/>
    </source>
</evidence>
<evidence type="ECO:0000256" key="2">
    <source>
        <dbReference type="ARBA" id="ARBA00023125"/>
    </source>
</evidence>
<evidence type="ECO:0000256" key="3">
    <source>
        <dbReference type="ARBA" id="ARBA00023163"/>
    </source>
</evidence>
<dbReference type="PROSITE" id="PS50995">
    <property type="entry name" value="HTH_MARR_2"/>
    <property type="match status" value="1"/>
</dbReference>
<feature type="domain" description="HTH marR-type" evidence="4">
    <location>
        <begin position="23"/>
        <end position="156"/>
    </location>
</feature>
<dbReference type="PANTHER" id="PTHR42756">
    <property type="entry name" value="TRANSCRIPTIONAL REGULATOR, MARR"/>
    <property type="match status" value="1"/>
</dbReference>
<dbReference type="Proteomes" id="UP000654947">
    <property type="component" value="Unassembled WGS sequence"/>
</dbReference>
<dbReference type="InterPro" id="IPR036388">
    <property type="entry name" value="WH-like_DNA-bd_sf"/>
</dbReference>
<dbReference type="InterPro" id="IPR000835">
    <property type="entry name" value="HTH_MarR-typ"/>
</dbReference>
<sequence length="161" mass="18370">MSDAVSRYRDNWAHLHPDLDLSSMEAMGRVLRLATLMNTTTDHALTDTEVTRPEFEILAALRRSHNGLRPRQLTRETISSGASTTKRLTRLEQAGLIQRTPHHRDRREIHVTLTERGTALADELFTGQLHRENQLLTPLTPDERAQLAHLLHRVLTPIDHA</sequence>
<dbReference type="GO" id="GO:0003677">
    <property type="term" value="F:DNA binding"/>
    <property type="evidence" value="ECO:0007669"/>
    <property type="project" value="UniProtKB-KW"/>
</dbReference>
<organism evidence="5 6">
    <name type="scientific">Nocardiopsis kunsanensis</name>
    <dbReference type="NCBI Taxonomy" id="141693"/>
    <lineage>
        <taxon>Bacteria</taxon>
        <taxon>Bacillati</taxon>
        <taxon>Actinomycetota</taxon>
        <taxon>Actinomycetes</taxon>
        <taxon>Streptosporangiales</taxon>
        <taxon>Nocardiopsidaceae</taxon>
        <taxon>Nocardiopsis</taxon>
    </lineage>
</organism>
<evidence type="ECO:0000256" key="1">
    <source>
        <dbReference type="ARBA" id="ARBA00023015"/>
    </source>
</evidence>
<dbReference type="PRINTS" id="PR00598">
    <property type="entry name" value="HTHMARR"/>
</dbReference>
<reference evidence="5 6" key="1">
    <citation type="journal article" date="2014" name="Int. J. Syst. Evol. Microbiol.">
        <title>Complete genome sequence of Corynebacterium casei LMG S-19264T (=DSM 44701T), isolated from a smear-ripened cheese.</title>
        <authorList>
            <consortium name="US DOE Joint Genome Institute (JGI-PGF)"/>
            <person name="Walter F."/>
            <person name="Albersmeier A."/>
            <person name="Kalinowski J."/>
            <person name="Ruckert C."/>
        </authorList>
    </citation>
    <scope>NUCLEOTIDE SEQUENCE [LARGE SCALE GENOMIC DNA]</scope>
    <source>
        <strain evidence="5 6">KCTC 19473</strain>
    </source>
</reference>